<evidence type="ECO:0008006" key="3">
    <source>
        <dbReference type="Google" id="ProtNLM"/>
    </source>
</evidence>
<feature type="transmembrane region" description="Helical" evidence="1">
    <location>
        <begin position="9"/>
        <end position="32"/>
    </location>
</feature>
<evidence type="ECO:0000313" key="2">
    <source>
        <dbReference type="EMBL" id="SUZ97622.1"/>
    </source>
</evidence>
<dbReference type="InterPro" id="IPR022028">
    <property type="entry name" value="DUF3604"/>
</dbReference>
<keyword evidence="1" id="KW-1133">Transmembrane helix</keyword>
<proteinExistence type="predicted"/>
<accession>A0A381S0M2</accession>
<dbReference type="Gene3D" id="3.20.20.140">
    <property type="entry name" value="Metal-dependent hydrolases"/>
    <property type="match status" value="1"/>
</dbReference>
<evidence type="ECO:0000256" key="1">
    <source>
        <dbReference type="SAM" id="Phobius"/>
    </source>
</evidence>
<dbReference type="EMBL" id="UINC01002526">
    <property type="protein sequence ID" value="SUZ97622.1"/>
    <property type="molecule type" value="Genomic_DNA"/>
</dbReference>
<dbReference type="AlphaFoldDB" id="A0A381S0M2"/>
<organism evidence="2">
    <name type="scientific">marine metagenome</name>
    <dbReference type="NCBI Taxonomy" id="408172"/>
    <lineage>
        <taxon>unclassified sequences</taxon>
        <taxon>metagenomes</taxon>
        <taxon>ecological metagenomes</taxon>
    </lineage>
</organism>
<gene>
    <name evidence="2" type="ORF">METZ01_LOCUS50476</name>
</gene>
<sequence length="755" mass="84622">MAKRFRRWLLYALASIPSLVLILLIGVFFNWFGTYQGSGEVSEFSKVNLSGVENEQVMEGVQAKKILFGDLHVHTTFSFDALLLNLPIANGEGVHPVADACNFARFCSNLDFFAATDHAEWLTKREWKDSLDSIQNCAQVSGDLDEPPIVPFLGWEWTQASVNRDTHFGHKNIIIRGIDEEEVPSMPISTTHGAFNTFVSSSTALVTTGAVLLDLRNRKNYLDWRFKSLVARATKDCKPGEKLNSRSSCYEKAETAEELFRKLEELNLDTLVIPHGSAWGNVTPPLTSWDLQLSQKAHNASFNKLIEVYSGHGNSEEYRPWSPMELQNNGMMTCNQPTQGYVPDCFQAGEIIRERCRVSAGSDEECNKRAMEARQIFANSNPFGLLTVPGYDPMEWKDSGQCKDCFLPAFDYRPKMSVQYALALTDFSTEKPLRFRYGFIGSSDNHQARPGTGYKENERKLNTESRVDMESEVGRNFMNPRLSDPKLPLSQKIDLGPDSGLECYGIQCSKITLPVQSERASSFLYTGGLVAAHAESRNREKIWKALSNREVYATSGERILLWFNLVNHPDGSAIPMGAETQMASSPKFQVKALGAQKQLPGCSSVDKQNINSEVLDRLCRGECFNPSDERKNISRIEVVRIRPQVYEGEPINALIEDPWKTFTCEPSQEGCEVEFTDEQFEGGNREIVYYVRAIQESTEAINGSGFDCDLDENGRCLKIHLCGDPKGKGKGDCLSLTEERAWSSPIFVKFGSSLL</sequence>
<keyword evidence="1" id="KW-0472">Membrane</keyword>
<keyword evidence="1" id="KW-0812">Transmembrane</keyword>
<reference evidence="2" key="1">
    <citation type="submission" date="2018-05" db="EMBL/GenBank/DDBJ databases">
        <authorList>
            <person name="Lanie J.A."/>
            <person name="Ng W.-L."/>
            <person name="Kazmierczak K.M."/>
            <person name="Andrzejewski T.M."/>
            <person name="Davidsen T.M."/>
            <person name="Wayne K.J."/>
            <person name="Tettelin H."/>
            <person name="Glass J.I."/>
            <person name="Rusch D."/>
            <person name="Podicherti R."/>
            <person name="Tsui H.-C.T."/>
            <person name="Winkler M.E."/>
        </authorList>
    </citation>
    <scope>NUCLEOTIDE SEQUENCE</scope>
</reference>
<name>A0A381S0M2_9ZZZZ</name>
<protein>
    <recommendedName>
        <fullName evidence="3">DUF3604 domain-containing protein</fullName>
    </recommendedName>
</protein>
<dbReference type="Pfam" id="PF12228">
    <property type="entry name" value="DUF3604"/>
    <property type="match status" value="2"/>
</dbReference>
<dbReference type="InterPro" id="IPR016195">
    <property type="entry name" value="Pol/histidinol_Pase-like"/>
</dbReference>
<dbReference type="SUPFAM" id="SSF89550">
    <property type="entry name" value="PHP domain-like"/>
    <property type="match status" value="1"/>
</dbReference>